<dbReference type="RefSeq" id="WP_191284198.1">
    <property type="nucleotide sequence ID" value="NZ_BNAI01000010.1"/>
</dbReference>
<dbReference type="PANTHER" id="PTHR33164">
    <property type="entry name" value="TRANSCRIPTIONAL REGULATOR, MARR FAMILY"/>
    <property type="match status" value="1"/>
</dbReference>
<sequence length="165" mass="18499">MSTVSEVPHADWDLWRTMRAMNEQLSRELDRQLQRDAGISQADYSILVTLFDAPDRRMRTGELGELLAWEKSRVSHQVARMEARGLVERVVCESDGRGTWVTLATDGKRALLGAMREHAAAIRELFFDELRDDEKQLMLGGMRRVLDKLNAACEAEAADAAPGAA</sequence>
<evidence type="ECO:0000259" key="1">
    <source>
        <dbReference type="PROSITE" id="PS50995"/>
    </source>
</evidence>
<dbReference type="InterPro" id="IPR036388">
    <property type="entry name" value="WH-like_DNA-bd_sf"/>
</dbReference>
<dbReference type="Proteomes" id="UP000617531">
    <property type="component" value="Unassembled WGS sequence"/>
</dbReference>
<dbReference type="AlphaFoldDB" id="A0A8J3M2K5"/>
<dbReference type="InterPro" id="IPR000835">
    <property type="entry name" value="HTH_MarR-typ"/>
</dbReference>
<dbReference type="SUPFAM" id="SSF46785">
    <property type="entry name" value="Winged helix' DNA-binding domain"/>
    <property type="match status" value="1"/>
</dbReference>
<dbReference type="PANTHER" id="PTHR33164:SF99">
    <property type="entry name" value="MARR FAMILY REGULATORY PROTEIN"/>
    <property type="match status" value="1"/>
</dbReference>
<dbReference type="PROSITE" id="PS50995">
    <property type="entry name" value="HTH_MARR_2"/>
    <property type="match status" value="1"/>
</dbReference>
<protein>
    <submittedName>
        <fullName evidence="2">MarR family transcriptional regulator</fullName>
    </submittedName>
</protein>
<dbReference type="EMBL" id="BNAI01000010">
    <property type="protein sequence ID" value="GHF25674.1"/>
    <property type="molecule type" value="Genomic_DNA"/>
</dbReference>
<dbReference type="GO" id="GO:0003700">
    <property type="term" value="F:DNA-binding transcription factor activity"/>
    <property type="evidence" value="ECO:0007669"/>
    <property type="project" value="InterPro"/>
</dbReference>
<evidence type="ECO:0000313" key="3">
    <source>
        <dbReference type="Proteomes" id="UP000617531"/>
    </source>
</evidence>
<dbReference type="Gene3D" id="1.10.10.10">
    <property type="entry name" value="Winged helix-like DNA-binding domain superfamily/Winged helix DNA-binding domain"/>
    <property type="match status" value="1"/>
</dbReference>
<organism evidence="2 3">
    <name type="scientific">Pseudolysinimonas yzui</name>
    <dbReference type="NCBI Taxonomy" id="2708254"/>
    <lineage>
        <taxon>Bacteria</taxon>
        <taxon>Bacillati</taxon>
        <taxon>Actinomycetota</taxon>
        <taxon>Actinomycetes</taxon>
        <taxon>Micrococcales</taxon>
        <taxon>Microbacteriaceae</taxon>
        <taxon>Pseudolysinimonas</taxon>
    </lineage>
</organism>
<keyword evidence="3" id="KW-1185">Reference proteome</keyword>
<feature type="domain" description="HTH marR-type" evidence="1">
    <location>
        <begin position="11"/>
        <end position="147"/>
    </location>
</feature>
<name>A0A8J3M2K5_9MICO</name>
<dbReference type="Pfam" id="PF12802">
    <property type="entry name" value="MarR_2"/>
    <property type="match status" value="1"/>
</dbReference>
<proteinExistence type="predicted"/>
<evidence type="ECO:0000313" key="2">
    <source>
        <dbReference type="EMBL" id="GHF25674.1"/>
    </source>
</evidence>
<accession>A0A8J3M2K5</accession>
<dbReference type="SMART" id="SM00347">
    <property type="entry name" value="HTH_MARR"/>
    <property type="match status" value="1"/>
</dbReference>
<dbReference type="InterPro" id="IPR039422">
    <property type="entry name" value="MarR/SlyA-like"/>
</dbReference>
<dbReference type="GO" id="GO:0006950">
    <property type="term" value="P:response to stress"/>
    <property type="evidence" value="ECO:0007669"/>
    <property type="project" value="TreeGrafter"/>
</dbReference>
<reference evidence="2" key="1">
    <citation type="journal article" date="2014" name="Int. J. Syst. Evol. Microbiol.">
        <title>Complete genome sequence of Corynebacterium casei LMG S-19264T (=DSM 44701T), isolated from a smear-ripened cheese.</title>
        <authorList>
            <consortium name="US DOE Joint Genome Institute (JGI-PGF)"/>
            <person name="Walter F."/>
            <person name="Albersmeier A."/>
            <person name="Kalinowski J."/>
            <person name="Ruckert C."/>
        </authorList>
    </citation>
    <scope>NUCLEOTIDE SEQUENCE</scope>
    <source>
        <strain evidence="2">CGMCC 1.16548</strain>
    </source>
</reference>
<gene>
    <name evidence="2" type="ORF">GCM10011600_28340</name>
</gene>
<reference evidence="2" key="2">
    <citation type="submission" date="2020-09" db="EMBL/GenBank/DDBJ databases">
        <authorList>
            <person name="Sun Q."/>
            <person name="Zhou Y."/>
        </authorList>
    </citation>
    <scope>NUCLEOTIDE SEQUENCE</scope>
    <source>
        <strain evidence="2">CGMCC 1.16548</strain>
    </source>
</reference>
<comment type="caution">
    <text evidence="2">The sequence shown here is derived from an EMBL/GenBank/DDBJ whole genome shotgun (WGS) entry which is preliminary data.</text>
</comment>
<dbReference type="InterPro" id="IPR036390">
    <property type="entry name" value="WH_DNA-bd_sf"/>
</dbReference>